<reference evidence="1" key="1">
    <citation type="journal article" date="2022" name="Int. J. Mol. Sci.">
        <title>Draft Genome of Tanacetum Coccineum: Genomic Comparison of Closely Related Tanacetum-Family Plants.</title>
        <authorList>
            <person name="Yamashiro T."/>
            <person name="Shiraishi A."/>
            <person name="Nakayama K."/>
            <person name="Satake H."/>
        </authorList>
    </citation>
    <scope>NUCLEOTIDE SEQUENCE</scope>
</reference>
<comment type="caution">
    <text evidence="1">The sequence shown here is derived from an EMBL/GenBank/DDBJ whole genome shotgun (WGS) entry which is preliminary data.</text>
</comment>
<accession>A0ABQ5D5S5</accession>
<evidence type="ECO:0000313" key="2">
    <source>
        <dbReference type="Proteomes" id="UP001151760"/>
    </source>
</evidence>
<dbReference type="EMBL" id="BQNB010014892">
    <property type="protein sequence ID" value="GJT33598.1"/>
    <property type="molecule type" value="Genomic_DNA"/>
</dbReference>
<proteinExistence type="predicted"/>
<keyword evidence="2" id="KW-1185">Reference proteome</keyword>
<organism evidence="1 2">
    <name type="scientific">Tanacetum coccineum</name>
    <dbReference type="NCBI Taxonomy" id="301880"/>
    <lineage>
        <taxon>Eukaryota</taxon>
        <taxon>Viridiplantae</taxon>
        <taxon>Streptophyta</taxon>
        <taxon>Embryophyta</taxon>
        <taxon>Tracheophyta</taxon>
        <taxon>Spermatophyta</taxon>
        <taxon>Magnoliopsida</taxon>
        <taxon>eudicotyledons</taxon>
        <taxon>Gunneridae</taxon>
        <taxon>Pentapetalae</taxon>
        <taxon>asterids</taxon>
        <taxon>campanulids</taxon>
        <taxon>Asterales</taxon>
        <taxon>Asteraceae</taxon>
        <taxon>Asteroideae</taxon>
        <taxon>Anthemideae</taxon>
        <taxon>Anthemidinae</taxon>
        <taxon>Tanacetum</taxon>
    </lineage>
</organism>
<feature type="non-terminal residue" evidence="1">
    <location>
        <position position="57"/>
    </location>
</feature>
<protein>
    <submittedName>
        <fullName evidence="1">Uncharacterized protein</fullName>
    </submittedName>
</protein>
<dbReference type="Proteomes" id="UP001151760">
    <property type="component" value="Unassembled WGS sequence"/>
</dbReference>
<evidence type="ECO:0000313" key="1">
    <source>
        <dbReference type="EMBL" id="GJT33598.1"/>
    </source>
</evidence>
<gene>
    <name evidence="1" type="ORF">Tco_0924017</name>
</gene>
<sequence length="57" mass="6568">MCTDMIELQIDVECPKLKHLEVSYAKLRALDLGLTPNPLKLKVKNCYDLKDFYGPLE</sequence>
<name>A0ABQ5D5S5_9ASTR</name>
<reference evidence="1" key="2">
    <citation type="submission" date="2022-01" db="EMBL/GenBank/DDBJ databases">
        <authorList>
            <person name="Yamashiro T."/>
            <person name="Shiraishi A."/>
            <person name="Satake H."/>
            <person name="Nakayama K."/>
        </authorList>
    </citation>
    <scope>NUCLEOTIDE SEQUENCE</scope>
</reference>